<dbReference type="PANTHER" id="PTHR31044">
    <property type="entry name" value="BETA-1,3 GLUCANASE"/>
    <property type="match status" value="1"/>
</dbReference>
<evidence type="ECO:0000259" key="5">
    <source>
        <dbReference type="SMART" id="SM00768"/>
    </source>
</evidence>
<organism evidence="6 7">
    <name type="scientific">Lupinus luteus</name>
    <name type="common">European yellow lupine</name>
    <dbReference type="NCBI Taxonomy" id="3873"/>
    <lineage>
        <taxon>Eukaryota</taxon>
        <taxon>Viridiplantae</taxon>
        <taxon>Streptophyta</taxon>
        <taxon>Embryophyta</taxon>
        <taxon>Tracheophyta</taxon>
        <taxon>Spermatophyta</taxon>
        <taxon>Magnoliopsida</taxon>
        <taxon>eudicotyledons</taxon>
        <taxon>Gunneridae</taxon>
        <taxon>Pentapetalae</taxon>
        <taxon>rosids</taxon>
        <taxon>fabids</taxon>
        <taxon>Fabales</taxon>
        <taxon>Fabaceae</taxon>
        <taxon>Papilionoideae</taxon>
        <taxon>50 kb inversion clade</taxon>
        <taxon>genistoids sensu lato</taxon>
        <taxon>core genistoids</taxon>
        <taxon>Genisteae</taxon>
        <taxon>Lupinus</taxon>
    </lineage>
</organism>
<keyword evidence="7" id="KW-1185">Reference proteome</keyword>
<dbReference type="Pfam" id="PF07983">
    <property type="entry name" value="X8"/>
    <property type="match status" value="1"/>
</dbReference>
<evidence type="ECO:0000256" key="4">
    <source>
        <dbReference type="SAM" id="Phobius"/>
    </source>
</evidence>
<dbReference type="Proteomes" id="UP001497480">
    <property type="component" value="Unassembled WGS sequence"/>
</dbReference>
<keyword evidence="2" id="KW-0449">Lipoprotein</keyword>
<keyword evidence="4" id="KW-0812">Transmembrane</keyword>
<evidence type="ECO:0000313" key="7">
    <source>
        <dbReference type="Proteomes" id="UP001497480"/>
    </source>
</evidence>
<accession>A0AAV1XTM7</accession>
<keyword evidence="3" id="KW-0732">Signal</keyword>
<feature type="transmembrane region" description="Helical" evidence="4">
    <location>
        <begin position="6"/>
        <end position="25"/>
    </location>
</feature>
<keyword evidence="4" id="KW-1133">Transmembrane helix</keyword>
<keyword evidence="2" id="KW-0325">Glycoprotein</keyword>
<evidence type="ECO:0000313" key="6">
    <source>
        <dbReference type="EMBL" id="CAL0324971.1"/>
    </source>
</evidence>
<evidence type="ECO:0000256" key="3">
    <source>
        <dbReference type="ARBA" id="ARBA00022729"/>
    </source>
</evidence>
<sequence>MAAPNLSYFLLLTIVAGIIVGSNNMKKVDAATKTWCIANLFIPLNVLKPQLEYACRNGADCAPITPGGSCFLPNSTLNHASYAFNSFYKRKGSCDFARLSLLSVTDPSMSLLLFYE</sequence>
<dbReference type="InterPro" id="IPR012946">
    <property type="entry name" value="X8"/>
</dbReference>
<dbReference type="InterPro" id="IPR044788">
    <property type="entry name" value="X8_dom_prot"/>
</dbReference>
<keyword evidence="4" id="KW-0472">Membrane</keyword>
<protein>
    <recommendedName>
        <fullName evidence="5">X8 domain-containing protein</fullName>
    </recommendedName>
</protein>
<evidence type="ECO:0000256" key="2">
    <source>
        <dbReference type="ARBA" id="ARBA00022622"/>
    </source>
</evidence>
<gene>
    <name evidence="6" type="ORF">LLUT_LOCUS26031</name>
</gene>
<dbReference type="EMBL" id="CAXHTB010000018">
    <property type="protein sequence ID" value="CAL0324971.1"/>
    <property type="molecule type" value="Genomic_DNA"/>
</dbReference>
<name>A0AAV1XTM7_LUPLU</name>
<comment type="caution">
    <text evidence="6">The sequence shown here is derived from an EMBL/GenBank/DDBJ whole genome shotgun (WGS) entry which is preliminary data.</text>
</comment>
<dbReference type="GO" id="GO:0009506">
    <property type="term" value="C:plasmodesma"/>
    <property type="evidence" value="ECO:0007669"/>
    <property type="project" value="UniProtKB-ARBA"/>
</dbReference>
<evidence type="ECO:0000256" key="1">
    <source>
        <dbReference type="ARBA" id="ARBA00004609"/>
    </source>
</evidence>
<feature type="domain" description="X8" evidence="5">
    <location>
        <begin position="34"/>
        <end position="114"/>
    </location>
</feature>
<dbReference type="PANTHER" id="PTHR31044:SF47">
    <property type="entry name" value="CARBOHYDRATE-BINDING X8 DOMAIN SUPERFAMILY PROTEIN"/>
    <property type="match status" value="1"/>
</dbReference>
<dbReference type="GO" id="GO:0098552">
    <property type="term" value="C:side of membrane"/>
    <property type="evidence" value="ECO:0007669"/>
    <property type="project" value="UniProtKB-KW"/>
</dbReference>
<proteinExistence type="predicted"/>
<dbReference type="GO" id="GO:0005886">
    <property type="term" value="C:plasma membrane"/>
    <property type="evidence" value="ECO:0007669"/>
    <property type="project" value="UniProtKB-SubCell"/>
</dbReference>
<keyword evidence="2" id="KW-0336">GPI-anchor</keyword>
<comment type="subcellular location">
    <subcellularLocation>
        <location evidence="1">Cell membrane</location>
        <topology evidence="1">Lipid-anchor</topology>
        <topology evidence="1">GPI-anchor</topology>
    </subcellularLocation>
</comment>
<dbReference type="SMART" id="SM00768">
    <property type="entry name" value="X8"/>
    <property type="match status" value="1"/>
</dbReference>
<dbReference type="AlphaFoldDB" id="A0AAV1XTM7"/>
<reference evidence="6 7" key="1">
    <citation type="submission" date="2024-03" db="EMBL/GenBank/DDBJ databases">
        <authorList>
            <person name="Martinez-Hernandez J."/>
        </authorList>
    </citation>
    <scope>NUCLEOTIDE SEQUENCE [LARGE SCALE GENOMIC DNA]</scope>
</reference>